<accession>X0ZB88</accession>
<sequence>AVDPDKPLQFMDIMKQLSGRFKDNTLTVAQLGDAFERFGLRSAPMFATLLKNWDEVINAGEKFNDITDANANLEEERLDNINSQWDMFIGHLSSYVAETSAITDLVRESLKGINALLESWVKKVKEITREDTLKIAILQAEKVNKMLKKRIDDREALNKKIRSQYKTEKEISRYINAASIEYLRINKERLEFTINYIKSLKKQLTYEKELTAEAFRRTESK</sequence>
<reference evidence="1" key="1">
    <citation type="journal article" date="2014" name="Front. Microbiol.">
        <title>High frequency of phylogenetically diverse reductive dehalogenase-homologous genes in deep subseafloor sedimentary metagenomes.</title>
        <authorList>
            <person name="Kawai M."/>
            <person name="Futagami T."/>
            <person name="Toyoda A."/>
            <person name="Takaki Y."/>
            <person name="Nishi S."/>
            <person name="Hori S."/>
            <person name="Arai W."/>
            <person name="Tsubouchi T."/>
            <person name="Morono Y."/>
            <person name="Uchiyama I."/>
            <person name="Ito T."/>
            <person name="Fujiyama A."/>
            <person name="Inagaki F."/>
            <person name="Takami H."/>
        </authorList>
    </citation>
    <scope>NUCLEOTIDE SEQUENCE</scope>
    <source>
        <strain evidence="1">Expedition CK06-06</strain>
    </source>
</reference>
<gene>
    <name evidence="1" type="ORF">S01H1_80171</name>
</gene>
<comment type="caution">
    <text evidence="1">The sequence shown here is derived from an EMBL/GenBank/DDBJ whole genome shotgun (WGS) entry which is preliminary data.</text>
</comment>
<dbReference type="AlphaFoldDB" id="X0ZB88"/>
<proteinExistence type="predicted"/>
<evidence type="ECO:0000313" key="1">
    <source>
        <dbReference type="EMBL" id="GAG45681.1"/>
    </source>
</evidence>
<name>X0ZB88_9ZZZZ</name>
<organism evidence="1">
    <name type="scientific">marine sediment metagenome</name>
    <dbReference type="NCBI Taxonomy" id="412755"/>
    <lineage>
        <taxon>unclassified sequences</taxon>
        <taxon>metagenomes</taxon>
        <taxon>ecological metagenomes</taxon>
    </lineage>
</organism>
<feature type="non-terminal residue" evidence="1">
    <location>
        <position position="221"/>
    </location>
</feature>
<feature type="non-terminal residue" evidence="1">
    <location>
        <position position="1"/>
    </location>
</feature>
<dbReference type="EMBL" id="BARS01054109">
    <property type="protein sequence ID" value="GAG45681.1"/>
    <property type="molecule type" value="Genomic_DNA"/>
</dbReference>
<protein>
    <submittedName>
        <fullName evidence="1">Uncharacterized protein</fullName>
    </submittedName>
</protein>